<feature type="domain" description="Xylose isomerase-like TIM barrel" evidence="1">
    <location>
        <begin position="62"/>
        <end position="269"/>
    </location>
</feature>
<keyword evidence="3" id="KW-1185">Reference proteome</keyword>
<dbReference type="InterPro" id="IPR036237">
    <property type="entry name" value="Xyl_isomerase-like_sf"/>
</dbReference>
<dbReference type="Proteomes" id="UP000199031">
    <property type="component" value="Unassembled WGS sequence"/>
</dbReference>
<dbReference type="PANTHER" id="PTHR12110">
    <property type="entry name" value="HYDROXYPYRUVATE ISOMERASE"/>
    <property type="match status" value="1"/>
</dbReference>
<dbReference type="OrthoDB" id="645183at2"/>
<keyword evidence="2" id="KW-0413">Isomerase</keyword>
<accession>A0A1I5X1G7</accession>
<organism evidence="2 3">
    <name type="scientific">Parafilimonas terrae</name>
    <dbReference type="NCBI Taxonomy" id="1465490"/>
    <lineage>
        <taxon>Bacteria</taxon>
        <taxon>Pseudomonadati</taxon>
        <taxon>Bacteroidota</taxon>
        <taxon>Chitinophagia</taxon>
        <taxon>Chitinophagales</taxon>
        <taxon>Chitinophagaceae</taxon>
        <taxon>Parafilimonas</taxon>
    </lineage>
</organism>
<dbReference type="Pfam" id="PF01261">
    <property type="entry name" value="AP_endonuc_2"/>
    <property type="match status" value="1"/>
</dbReference>
<dbReference type="InterPro" id="IPR050312">
    <property type="entry name" value="IolE/XylAMocC-like"/>
</dbReference>
<dbReference type="Gene3D" id="3.20.20.150">
    <property type="entry name" value="Divalent-metal-dependent TIM barrel enzymes"/>
    <property type="match status" value="1"/>
</dbReference>
<dbReference type="InterPro" id="IPR013022">
    <property type="entry name" value="Xyl_isomerase-like_TIM-brl"/>
</dbReference>
<gene>
    <name evidence="2" type="ORF">SAMN05444277_107134</name>
</gene>
<evidence type="ECO:0000313" key="2">
    <source>
        <dbReference type="EMBL" id="SFQ25676.1"/>
    </source>
</evidence>
<proteinExistence type="predicted"/>
<evidence type="ECO:0000313" key="3">
    <source>
        <dbReference type="Proteomes" id="UP000199031"/>
    </source>
</evidence>
<sequence>MHTIHRRSFIKKASLGLSAAFALSQLPKELLAAAASNDMPIGFQSWSVKDKLGKDFAGTLKTMADMGYKLIELCSPKGYAQIGFGFLASMPTADVKKTIEDAGLTCPSCHFGAAEFAADKIDDTIQFAHDMGLTQMICSTFWLPKTATLNDYLAAADKLNKAAEKIKAAGMQTGFHNHEFEFATLDGQLIYDALMKQLNPDLVKMQFQTEVINLGYKAADYFKKYPGRFISSHLSDWTADKKEVPIGKGVINWKEFFAAAKTGGVKNYFVEMGFENFKDSVPYIHSI</sequence>
<dbReference type="AlphaFoldDB" id="A0A1I5X1G7"/>
<dbReference type="EMBL" id="FOXQ01000007">
    <property type="protein sequence ID" value="SFQ25676.1"/>
    <property type="molecule type" value="Genomic_DNA"/>
</dbReference>
<dbReference type="PANTHER" id="PTHR12110:SF41">
    <property type="entry name" value="INOSOSE DEHYDRATASE"/>
    <property type="match status" value="1"/>
</dbReference>
<dbReference type="STRING" id="1465490.SAMN05444277_107134"/>
<dbReference type="RefSeq" id="WP_090659209.1">
    <property type="nucleotide sequence ID" value="NZ_FOXQ01000007.1"/>
</dbReference>
<protein>
    <submittedName>
        <fullName evidence="2">Sugar phosphate isomerase/epimerase</fullName>
    </submittedName>
</protein>
<dbReference type="GO" id="GO:0016853">
    <property type="term" value="F:isomerase activity"/>
    <property type="evidence" value="ECO:0007669"/>
    <property type="project" value="UniProtKB-KW"/>
</dbReference>
<dbReference type="SUPFAM" id="SSF51658">
    <property type="entry name" value="Xylose isomerase-like"/>
    <property type="match status" value="1"/>
</dbReference>
<reference evidence="2 3" key="1">
    <citation type="submission" date="2016-10" db="EMBL/GenBank/DDBJ databases">
        <authorList>
            <person name="de Groot N.N."/>
        </authorList>
    </citation>
    <scope>NUCLEOTIDE SEQUENCE [LARGE SCALE GENOMIC DNA]</scope>
    <source>
        <strain evidence="2 3">DSM 28286</strain>
    </source>
</reference>
<name>A0A1I5X1G7_9BACT</name>
<dbReference type="PROSITE" id="PS51318">
    <property type="entry name" value="TAT"/>
    <property type="match status" value="1"/>
</dbReference>
<dbReference type="InterPro" id="IPR006311">
    <property type="entry name" value="TAT_signal"/>
</dbReference>
<evidence type="ECO:0000259" key="1">
    <source>
        <dbReference type="Pfam" id="PF01261"/>
    </source>
</evidence>